<feature type="transmembrane region" description="Helical" evidence="6">
    <location>
        <begin position="184"/>
        <end position="204"/>
    </location>
</feature>
<evidence type="ECO:0000256" key="4">
    <source>
        <dbReference type="ARBA" id="ARBA00022989"/>
    </source>
</evidence>
<feature type="transmembrane region" description="Helical" evidence="6">
    <location>
        <begin position="392"/>
        <end position="412"/>
    </location>
</feature>
<feature type="transmembrane region" description="Helical" evidence="6">
    <location>
        <begin position="152"/>
        <end position="172"/>
    </location>
</feature>
<keyword evidence="5 6" id="KW-0472">Membrane</keyword>
<proteinExistence type="predicted"/>
<accession>A0AAU9DHS3</accession>
<evidence type="ECO:0000256" key="2">
    <source>
        <dbReference type="ARBA" id="ARBA00022475"/>
    </source>
</evidence>
<dbReference type="GO" id="GO:0005886">
    <property type="term" value="C:plasma membrane"/>
    <property type="evidence" value="ECO:0007669"/>
    <property type="project" value="UniProtKB-SubCell"/>
</dbReference>
<dbReference type="PANTHER" id="PTHR30250:SF11">
    <property type="entry name" value="O-ANTIGEN TRANSPORTER-RELATED"/>
    <property type="match status" value="1"/>
</dbReference>
<feature type="transmembrane region" description="Helical" evidence="6">
    <location>
        <begin position="367"/>
        <end position="386"/>
    </location>
</feature>
<evidence type="ECO:0000256" key="3">
    <source>
        <dbReference type="ARBA" id="ARBA00022692"/>
    </source>
</evidence>
<protein>
    <submittedName>
        <fullName evidence="7">Flippase</fullName>
    </submittedName>
</protein>
<keyword evidence="4 6" id="KW-1133">Transmembrane helix</keyword>
<dbReference type="Pfam" id="PF01943">
    <property type="entry name" value="Polysacc_synt"/>
    <property type="match status" value="1"/>
</dbReference>
<evidence type="ECO:0000313" key="7">
    <source>
        <dbReference type="EMBL" id="BDU51112.1"/>
    </source>
</evidence>
<name>A0AAU9DHS3_9FUSO</name>
<dbReference type="RefSeq" id="WP_307903953.1">
    <property type="nucleotide sequence ID" value="NZ_AP027059.1"/>
</dbReference>
<evidence type="ECO:0000256" key="6">
    <source>
        <dbReference type="SAM" id="Phobius"/>
    </source>
</evidence>
<reference evidence="7 8" key="1">
    <citation type="submission" date="2022-11" db="EMBL/GenBank/DDBJ databases">
        <title>Haliovirga abyssi gen. nov., sp. nov., a mesophilic fermentative bacterium isolated from the Iheya North hydrothermal field and the proposal of Haliovirgaceae fam. nov.</title>
        <authorList>
            <person name="Miyazaki U."/>
            <person name="Tame A."/>
            <person name="Miyazaki J."/>
            <person name="Takai K."/>
            <person name="Sawayama S."/>
            <person name="Kitajima M."/>
            <person name="Okamoto A."/>
            <person name="Nakagawa S."/>
        </authorList>
    </citation>
    <scope>NUCLEOTIDE SEQUENCE [LARGE SCALE GENOMIC DNA]</scope>
    <source>
        <strain evidence="7 8">IC12</strain>
    </source>
</reference>
<dbReference type="AlphaFoldDB" id="A0AAU9DHS3"/>
<feature type="transmembrane region" description="Helical" evidence="6">
    <location>
        <begin position="256"/>
        <end position="280"/>
    </location>
</feature>
<dbReference type="InterPro" id="IPR050833">
    <property type="entry name" value="Poly_Biosynth_Transport"/>
</dbReference>
<keyword evidence="3 6" id="KW-0812">Transmembrane</keyword>
<dbReference type="PANTHER" id="PTHR30250">
    <property type="entry name" value="PST FAMILY PREDICTED COLANIC ACID TRANSPORTER"/>
    <property type="match status" value="1"/>
</dbReference>
<feature type="transmembrane region" description="Helical" evidence="6">
    <location>
        <begin position="86"/>
        <end position="111"/>
    </location>
</feature>
<feature type="transmembrane region" description="Helical" evidence="6">
    <location>
        <begin position="46"/>
        <end position="66"/>
    </location>
</feature>
<organism evidence="7 8">
    <name type="scientific">Haliovirga abyssi</name>
    <dbReference type="NCBI Taxonomy" id="2996794"/>
    <lineage>
        <taxon>Bacteria</taxon>
        <taxon>Fusobacteriati</taxon>
        <taxon>Fusobacteriota</taxon>
        <taxon>Fusobacteriia</taxon>
        <taxon>Fusobacteriales</taxon>
        <taxon>Haliovirgaceae</taxon>
        <taxon>Haliovirga</taxon>
    </lineage>
</organism>
<comment type="subcellular location">
    <subcellularLocation>
        <location evidence="1">Cell membrane</location>
        <topology evidence="1">Multi-pass membrane protein</topology>
    </subcellularLocation>
</comment>
<feature type="transmembrane region" description="Helical" evidence="6">
    <location>
        <begin position="300"/>
        <end position="322"/>
    </location>
</feature>
<dbReference type="EMBL" id="AP027059">
    <property type="protein sequence ID" value="BDU51112.1"/>
    <property type="molecule type" value="Genomic_DNA"/>
</dbReference>
<feature type="transmembrane region" description="Helical" evidence="6">
    <location>
        <begin position="123"/>
        <end position="140"/>
    </location>
</feature>
<dbReference type="KEGG" id="haby:HLVA_16810"/>
<keyword evidence="8" id="KW-1185">Reference proteome</keyword>
<evidence type="ECO:0000256" key="5">
    <source>
        <dbReference type="ARBA" id="ARBA00023136"/>
    </source>
</evidence>
<feature type="transmembrane region" description="Helical" evidence="6">
    <location>
        <begin position="12"/>
        <end position="34"/>
    </location>
</feature>
<sequence length="487" mass="56034">MPTLKRKIYWNLILSYGGLLISSFLGYLANILLARKISLKEFGDFSTIWGFLILFSIFLDLGWSSVAQRYIPKFNIRKKNGNIKEIIIVSSVSLLFNGLISLIILFFLSGLISDLLKIKNSNLFFIFFAGIIVMVLENLYKTFVKSFQDIKNVNFGEIIRGIIYLSGIFFYLNNNSNLTKLSKILFVSYFIEIIFFIKILFPKIRGEKLKLSSKRIKIYFIYGFLTIGIGFNNYILNNIDILMLSVIKDNISVANYKVAVNIFKIFVTLFSGIFVFFTPLIGELYAKRDFEILKELIEKIYLFLLAGMVPIFSTLIIYPMVYINIIYGTKYYRAYGGLSLLSFGLIFLILSYINNGILYAIGKPKEILKITIVGTIINVILNLTLIPFTGLYGAAFATSISNFFMWIYTFFVSRKELKFNVNGWKLLNFLIAGLIFIIIMVGFRMLLDWSIWIKGPISFAVALIVYSIYIFITKTITREDIKKLVKI</sequence>
<feature type="transmembrane region" description="Helical" evidence="6">
    <location>
        <begin position="216"/>
        <end position="236"/>
    </location>
</feature>
<gene>
    <name evidence="7" type="ORF">HLVA_16810</name>
</gene>
<feature type="transmembrane region" description="Helical" evidence="6">
    <location>
        <begin position="449"/>
        <end position="472"/>
    </location>
</feature>
<evidence type="ECO:0000256" key="1">
    <source>
        <dbReference type="ARBA" id="ARBA00004651"/>
    </source>
</evidence>
<feature type="transmembrane region" description="Helical" evidence="6">
    <location>
        <begin position="424"/>
        <end position="443"/>
    </location>
</feature>
<keyword evidence="2" id="KW-1003">Cell membrane</keyword>
<evidence type="ECO:0000313" key="8">
    <source>
        <dbReference type="Proteomes" id="UP001321582"/>
    </source>
</evidence>
<dbReference type="Proteomes" id="UP001321582">
    <property type="component" value="Chromosome"/>
</dbReference>
<dbReference type="InterPro" id="IPR002797">
    <property type="entry name" value="Polysacc_synth"/>
</dbReference>
<feature type="transmembrane region" description="Helical" evidence="6">
    <location>
        <begin position="334"/>
        <end position="355"/>
    </location>
</feature>